<proteinExistence type="predicted"/>
<reference evidence="1" key="1">
    <citation type="submission" date="2021-01" db="EMBL/GenBank/DDBJ databases">
        <authorList>
            <person name="Corre E."/>
            <person name="Pelletier E."/>
            <person name="Niang G."/>
            <person name="Scheremetjew M."/>
            <person name="Finn R."/>
            <person name="Kale V."/>
            <person name="Holt S."/>
            <person name="Cochrane G."/>
            <person name="Meng A."/>
            <person name="Brown T."/>
            <person name="Cohen L."/>
        </authorList>
    </citation>
    <scope>NUCLEOTIDE SEQUENCE</scope>
    <source>
        <strain evidence="1">NIES-2562</strain>
    </source>
</reference>
<dbReference type="AlphaFoldDB" id="A0A7S3D0Y0"/>
<name>A0A7S3D0Y0_9EUKA</name>
<evidence type="ECO:0000313" key="1">
    <source>
        <dbReference type="EMBL" id="CAE0243180.1"/>
    </source>
</evidence>
<organism evidence="1">
    <name type="scientific">Palpitomonas bilix</name>
    <dbReference type="NCBI Taxonomy" id="652834"/>
    <lineage>
        <taxon>Eukaryota</taxon>
        <taxon>Eukaryota incertae sedis</taxon>
    </lineage>
</organism>
<dbReference type="EMBL" id="HBIB01008633">
    <property type="protein sequence ID" value="CAE0243180.1"/>
    <property type="molecule type" value="Transcribed_RNA"/>
</dbReference>
<accession>A0A7S3D0Y0</accession>
<sequence length="101" mass="11608">MGGSALQISVRIGEVQNFWYLLLTKTGVSSTWLHASSSFPKRRGKIVHALLKVPQPPQFFWRQVWLNRLTQVPKILIEISSTDRFNDSFVCLFCCFGSFGW</sequence>
<protein>
    <submittedName>
        <fullName evidence="1">Uncharacterized protein</fullName>
    </submittedName>
</protein>
<gene>
    <name evidence="1" type="ORF">PBIL07802_LOCUS5346</name>
</gene>